<evidence type="ECO:0000256" key="7">
    <source>
        <dbReference type="SAM" id="Coils"/>
    </source>
</evidence>
<dbReference type="Pfam" id="PF17921">
    <property type="entry name" value="Integrase_H2C2"/>
    <property type="match status" value="1"/>
</dbReference>
<dbReference type="EMBL" id="JAFEMO010000006">
    <property type="protein sequence ID" value="KAH7568759.1"/>
    <property type="molecule type" value="Genomic_DNA"/>
</dbReference>
<name>A0ABQ8HWN2_9ROSI</name>
<feature type="coiled-coil region" evidence="7">
    <location>
        <begin position="460"/>
        <end position="494"/>
    </location>
</feature>
<keyword evidence="4" id="KW-1133">Transmembrane helix</keyword>
<dbReference type="Gene3D" id="3.80.10.10">
    <property type="entry name" value="Ribonuclease Inhibitor"/>
    <property type="match status" value="1"/>
</dbReference>
<dbReference type="InterPro" id="IPR012337">
    <property type="entry name" value="RNaseH-like_sf"/>
</dbReference>
<dbReference type="Pfam" id="PF00560">
    <property type="entry name" value="LRR_1"/>
    <property type="match status" value="2"/>
</dbReference>
<feature type="compositionally biased region" description="Polar residues" evidence="8">
    <location>
        <begin position="592"/>
        <end position="608"/>
    </location>
</feature>
<evidence type="ECO:0000259" key="11">
    <source>
        <dbReference type="PROSITE" id="PS50994"/>
    </source>
</evidence>
<dbReference type="InterPro" id="IPR043128">
    <property type="entry name" value="Rev_trsase/Diguanyl_cyclase"/>
</dbReference>
<dbReference type="Gene3D" id="3.30.420.10">
    <property type="entry name" value="Ribonuclease H-like superfamily/Ribonuclease H"/>
    <property type="match status" value="2"/>
</dbReference>
<dbReference type="InterPro" id="IPR036397">
    <property type="entry name" value="RNaseH_sf"/>
</dbReference>
<keyword evidence="3" id="KW-0677">Repeat</keyword>
<organism evidence="12 13">
    <name type="scientific">Xanthoceras sorbifolium</name>
    <dbReference type="NCBI Taxonomy" id="99658"/>
    <lineage>
        <taxon>Eukaryota</taxon>
        <taxon>Viridiplantae</taxon>
        <taxon>Streptophyta</taxon>
        <taxon>Embryophyta</taxon>
        <taxon>Tracheophyta</taxon>
        <taxon>Spermatophyta</taxon>
        <taxon>Magnoliopsida</taxon>
        <taxon>eudicotyledons</taxon>
        <taxon>Gunneridae</taxon>
        <taxon>Pentapetalae</taxon>
        <taxon>rosids</taxon>
        <taxon>malvids</taxon>
        <taxon>Sapindales</taxon>
        <taxon>Sapindaceae</taxon>
        <taxon>Xanthoceroideae</taxon>
        <taxon>Xanthoceras</taxon>
    </lineage>
</organism>
<dbReference type="InterPro" id="IPR005162">
    <property type="entry name" value="Retrotrans_gag_dom"/>
</dbReference>
<dbReference type="SUPFAM" id="SSF53098">
    <property type="entry name" value="Ribonuclease H-like"/>
    <property type="match status" value="2"/>
</dbReference>
<evidence type="ECO:0000256" key="8">
    <source>
        <dbReference type="SAM" id="MobiDB-lite"/>
    </source>
</evidence>
<dbReference type="Pfam" id="PF13855">
    <property type="entry name" value="LRR_8"/>
    <property type="match status" value="1"/>
</dbReference>
<dbReference type="InterPro" id="IPR041588">
    <property type="entry name" value="Integrase_H2C2"/>
</dbReference>
<dbReference type="InterPro" id="IPR043502">
    <property type="entry name" value="DNA/RNA_pol_sf"/>
</dbReference>
<feature type="region of interest" description="Disordered" evidence="8">
    <location>
        <begin position="833"/>
        <end position="855"/>
    </location>
</feature>
<dbReference type="Pfam" id="PF00078">
    <property type="entry name" value="RVT_1"/>
    <property type="match status" value="1"/>
</dbReference>
<accession>A0ABQ8HWN2</accession>
<dbReference type="CDD" id="cd09279">
    <property type="entry name" value="RNase_HI_like"/>
    <property type="match status" value="1"/>
</dbReference>
<dbReference type="InterPro" id="IPR021109">
    <property type="entry name" value="Peptidase_aspartic_dom_sf"/>
</dbReference>
<evidence type="ECO:0000256" key="1">
    <source>
        <dbReference type="ARBA" id="ARBA00022614"/>
    </source>
</evidence>
<dbReference type="InterPro" id="IPR041577">
    <property type="entry name" value="RT_RNaseH_2"/>
</dbReference>
<feature type="domain" description="RNase H type-1" evidence="10">
    <location>
        <begin position="1673"/>
        <end position="1802"/>
    </location>
</feature>
<evidence type="ECO:0000256" key="2">
    <source>
        <dbReference type="ARBA" id="ARBA00022692"/>
    </source>
</evidence>
<keyword evidence="2" id="KW-0812">Transmembrane</keyword>
<dbReference type="InterPro" id="IPR001584">
    <property type="entry name" value="Integrase_cat-core"/>
</dbReference>
<dbReference type="InterPro" id="IPR003591">
    <property type="entry name" value="Leu-rich_rpt_typical-subtyp"/>
</dbReference>
<feature type="domain" description="Integrase catalytic" evidence="11">
    <location>
        <begin position="1960"/>
        <end position="2119"/>
    </location>
</feature>
<evidence type="ECO:0000256" key="6">
    <source>
        <dbReference type="ARBA" id="ARBA00023172"/>
    </source>
</evidence>
<dbReference type="InterPro" id="IPR002156">
    <property type="entry name" value="RNaseH_domain"/>
</dbReference>
<reference evidence="12 13" key="1">
    <citation type="submission" date="2021-02" db="EMBL/GenBank/DDBJ databases">
        <title>Plant Genome Project.</title>
        <authorList>
            <person name="Zhang R.-G."/>
        </authorList>
    </citation>
    <scope>NUCLEOTIDE SEQUENCE [LARGE SCALE GENOMIC DNA]</scope>
    <source>
        <tissue evidence="12">Leaves</tissue>
    </source>
</reference>
<keyword evidence="13" id="KW-1185">Reference proteome</keyword>
<dbReference type="Gene3D" id="3.10.10.10">
    <property type="entry name" value="HIV Type 1 Reverse Transcriptase, subunit A, domain 1"/>
    <property type="match status" value="1"/>
</dbReference>
<feature type="domain" description="Reverse transcriptase" evidence="9">
    <location>
        <begin position="1262"/>
        <end position="1441"/>
    </location>
</feature>
<feature type="region of interest" description="Disordered" evidence="8">
    <location>
        <begin position="585"/>
        <end position="629"/>
    </location>
</feature>
<dbReference type="Gene3D" id="3.30.70.270">
    <property type="match status" value="2"/>
</dbReference>
<keyword evidence="6" id="KW-0233">DNA recombination</keyword>
<dbReference type="SUPFAM" id="SSF52058">
    <property type="entry name" value="L domain-like"/>
    <property type="match status" value="1"/>
</dbReference>
<evidence type="ECO:0000256" key="4">
    <source>
        <dbReference type="ARBA" id="ARBA00022989"/>
    </source>
</evidence>
<dbReference type="CDD" id="cd00303">
    <property type="entry name" value="retropepsin_like"/>
    <property type="match status" value="1"/>
</dbReference>
<keyword evidence="1" id="KW-0433">Leucine-rich repeat</keyword>
<dbReference type="PANTHER" id="PTHR48475:SF2">
    <property type="entry name" value="RIBONUCLEASE H"/>
    <property type="match status" value="1"/>
</dbReference>
<dbReference type="PROSITE" id="PS50879">
    <property type="entry name" value="RNASE_H_1"/>
    <property type="match status" value="1"/>
</dbReference>
<dbReference type="Gene3D" id="1.10.340.70">
    <property type="match status" value="1"/>
</dbReference>
<gene>
    <name evidence="12" type="ORF">JRO89_XS06G0045500</name>
</gene>
<dbReference type="Pfam" id="PF03732">
    <property type="entry name" value="Retrotrans_gag"/>
    <property type="match status" value="1"/>
</dbReference>
<dbReference type="Gene3D" id="2.40.70.10">
    <property type="entry name" value="Acid Proteases"/>
    <property type="match status" value="1"/>
</dbReference>
<dbReference type="InterPro" id="IPR032675">
    <property type="entry name" value="LRR_dom_sf"/>
</dbReference>
<evidence type="ECO:0000256" key="3">
    <source>
        <dbReference type="ARBA" id="ARBA00022737"/>
    </source>
</evidence>
<comment type="caution">
    <text evidence="12">The sequence shown here is derived from an EMBL/GenBank/DDBJ whole genome shotgun (WGS) entry which is preliminary data.</text>
</comment>
<dbReference type="SUPFAM" id="SSF56672">
    <property type="entry name" value="DNA/RNA polymerases"/>
    <property type="match status" value="1"/>
</dbReference>
<dbReference type="SMART" id="SM00369">
    <property type="entry name" value="LRR_TYP"/>
    <property type="match status" value="4"/>
</dbReference>
<dbReference type="PROSITE" id="PS50878">
    <property type="entry name" value="RT_POL"/>
    <property type="match status" value="1"/>
</dbReference>
<dbReference type="Proteomes" id="UP000827721">
    <property type="component" value="Unassembled WGS sequence"/>
</dbReference>
<evidence type="ECO:0000313" key="12">
    <source>
        <dbReference type="EMBL" id="KAH7568759.1"/>
    </source>
</evidence>
<evidence type="ECO:0000259" key="9">
    <source>
        <dbReference type="PROSITE" id="PS50878"/>
    </source>
</evidence>
<sequence length="2248" mass="253411">MAAAATNITTDQHALLALKDHITHDPTDILAKNWSTSTSICTWIGVTCGLRHHRVITLNISYFGLAGTIPPQLGNMSFLRVLDIRNNSFFGSLPDELAQLRRLKGANFGFNSFNMEIIPSWFGSLSKLLHLLLNNNNFVGTIPLSLGNISSLEILDLSDNQLSGSFPSIVFQMPSLQVIDFSSNRLSGGLPSSIFNNLPNLQQLYLGRNELQGEIPNNLWQCTNLRLVALEGNQFQGSIPRDIGNLTLIDTLSLGDNNFIGSIPPEIGNLRNLVVLYLQNNSLTGCSSQNMSGPKYGPKTKPIAKSGTTLSCSTTVAQHEDQVARHEPNQKEHPDAFLVEDREERMMRSLKKKKHQSPIKRKIIPHKKGRPKNRDPDITEKEPHPPAIAHLLRSPSDLTSPLIKETPTVKIAGSISHSSPFTNITLLLALANLTVGVTLAGTTPVSQTSCGSRAFCLCRVQLLISQMQENTQRLQALEQENQRVLVENQELHNRISSLTAVRPFGNASTSQPVPFEQTTHATYYAPVRPDEHGTTVRDLDPTHVGSEPNIRVTSGPHIVARHTTENIPNRMGGHRSDDVARAIQGVPPIFTPNGNVGSTQPTIPLQGTSSGPSHSAPSDSNRVSAEPTLANRDLARRFTEMEALIQRIPGMPTPIKKSAANSFADSPFVDTIALVEMPRKFNFPGMKQYDGTTDPDDHIAQYRQRMFTAAVPRDLREACMCKGFGSSLVGPTLQWYTNLPNVSINSFAQLTDTFVEQFASSRKLEKQSDDLYTVSQRRNERLRDFVGRFNHEKVSIPHCNQATAISAFRKGLLYDSDLYKELTKYPSNYKEDKSERMVEQRINTRRSGPYPAVPRKDSRMMYERRRDDRPPRPFVRPKNITPEYNLNIRPTEVVAILKGMGRSVRWPDKMMSPPDQRDNSKWCEFHGDHGHRTEHCVALRLEVAELLKKGHLKEFLTDKGKQTFMNKEGSRDIASIPPPEPPKHERTVNVISGGSEVNGVTYSEAKRHSRQAGRTNVQRTRTADPTCNYPISFSSDEHMDLFNPHHDALVISLTVANCLIRRILVDNGSSTNVLFLDALKEMHIDECNIIRRSTILVGFSGEHKNTLGEITLPVYAEGVNLNTRFLILDCPSSYNIIMGRPWIHEMRAVPSTYHQNESTPTNKDEPDMEELDEVSIHPDFPDHKVSIGSRLPQNIRARLLSFLTARHDSFAWSHADMIGISPEVLVHKLQVDPDHPPVKQKRRKFAPERNKVINEEIQKLIDIGSVREVSYPDWLANVVVVKKKNGKWRVCIDFTDLNKACPKDSFPLPHIDMMVDATAGHELLSFMDAFSGYNQILMHPDDQEKTSFITERGIFCYKVMPFGLKNAGATYQRLVNKMFATMLGQTMEVYIDDMLVKSLVADQHFDHLRQSFDIIDEYGMKLNPTKCSFGVSSGKFLGYLVTKRGVKANPDQLQSVMDLRSPKSIKDVQKLTGRLAALNRFISKSSEKCKPFFDALRKSKSFDWNQTSEDAFQNIKRYLASPPLLSKPKEGETLLLYLAVSETAISAVLIREEDDKQLPVYYISKTLLDAETRYAQLEKLALALVTAARKLRPYFQCHTISVLTAFPLKSVLHKPELSGRLVKWAVELSEYDISYQPRTAIKSQVLADFIADFTPGILQRAEEELCTMSCDTPREEWSLAVDGSSNARGSGLGIVLTSPTEHVIERSIRCGFKTTNNEAEYEALIAGLTLAKDLHIERIKVRSDSQLIVRQLQGSYQAKDLKMSAYLTLVKELQASFKSFDIEQIPRSDNAHADALANLGSALATTIERTIPMVFVQWPAVWKPTKLEIKPISDKPTWITPIHDYLRDDTLPSDKVEARRIKIKAARFSIIEGQLYKRSYSGPYLKCVDPVEAQQVLKDLHEGQCGNHSAGRSLANRAITAGYYWPTMRSESHDLVKRCDPCQRFAHVSHQHPERLHPISAPWPFMKWGMDIVGKLLVATGGKVYMLAVTDYFTKWVEAESYVRIKDAEVKSFIWKNVICRYGVPQEIVTDNGSQFISYDFQDFCDKWSIKLSYSSPRYPQANGQAESTNKTIMSTLRKRLDQCKGKWADELPGVLWSYRTTVRTSTGETPFSLSYGSEAVIATEADYPSYRIRHATEEANDRELLRELDTVDERRDKATIRLAIYQQRVARHYNRNVRLKSFHTGDWVLRRVFQNTKEKGAGKFGPTWEGPYQITNVFGNGAYKLRCIDGMEIGNSWNACHLKQYQF</sequence>
<dbReference type="Pfam" id="PF17919">
    <property type="entry name" value="RT_RNaseH_2"/>
    <property type="match status" value="1"/>
</dbReference>
<proteinExistence type="predicted"/>
<dbReference type="InterPro" id="IPR013210">
    <property type="entry name" value="LRR_N_plant-typ"/>
</dbReference>
<evidence type="ECO:0000259" key="10">
    <source>
        <dbReference type="PROSITE" id="PS50879"/>
    </source>
</evidence>
<dbReference type="CDD" id="cd01647">
    <property type="entry name" value="RT_LTR"/>
    <property type="match status" value="1"/>
</dbReference>
<protein>
    <submittedName>
        <fullName evidence="12">Uncharacterized protein</fullName>
    </submittedName>
</protein>
<dbReference type="PANTHER" id="PTHR48475">
    <property type="entry name" value="RIBONUCLEASE H"/>
    <property type="match status" value="1"/>
</dbReference>
<keyword evidence="7" id="KW-0175">Coiled coil</keyword>
<keyword evidence="5" id="KW-0472">Membrane</keyword>
<dbReference type="InterPro" id="IPR000477">
    <property type="entry name" value="RT_dom"/>
</dbReference>
<dbReference type="PROSITE" id="PS50994">
    <property type="entry name" value="INTEGRASE"/>
    <property type="match status" value="1"/>
</dbReference>
<dbReference type="InterPro" id="IPR001611">
    <property type="entry name" value="Leu-rich_rpt"/>
</dbReference>
<dbReference type="PROSITE" id="PS51450">
    <property type="entry name" value="LRR"/>
    <property type="match status" value="1"/>
</dbReference>
<dbReference type="Pfam" id="PF08263">
    <property type="entry name" value="LRRNT_2"/>
    <property type="match status" value="1"/>
</dbReference>
<dbReference type="Pfam" id="PF00665">
    <property type="entry name" value="rve"/>
    <property type="match status" value="1"/>
</dbReference>
<evidence type="ECO:0000313" key="13">
    <source>
        <dbReference type="Proteomes" id="UP000827721"/>
    </source>
</evidence>
<feature type="compositionally biased region" description="Low complexity" evidence="8">
    <location>
        <begin position="609"/>
        <end position="620"/>
    </location>
</feature>
<evidence type="ECO:0000256" key="5">
    <source>
        <dbReference type="ARBA" id="ARBA00023136"/>
    </source>
</evidence>
<dbReference type="Pfam" id="PF13456">
    <property type="entry name" value="RVT_3"/>
    <property type="match status" value="1"/>
</dbReference>